<accession>A0A9N8EJV0</accession>
<reference evidence="2" key="1">
    <citation type="submission" date="2020-06" db="EMBL/GenBank/DDBJ databases">
        <authorList>
            <consortium name="Plant Systems Biology data submission"/>
        </authorList>
    </citation>
    <scope>NUCLEOTIDE SEQUENCE</scope>
    <source>
        <strain evidence="2">D6</strain>
    </source>
</reference>
<sequence length="113" mass="12712">MTTTSPPSTTHPDGRNNDISSSQRRPWLSSLRTRRKNTSASGVAPSSYEAPLDYERDNDWQRLPWLELLEQGELTSKDMTESGAISKKSSYWTPSFRTAAPSPVNQEEVILVK</sequence>
<comment type="caution">
    <text evidence="2">The sequence shown here is derived from an EMBL/GenBank/DDBJ whole genome shotgun (WGS) entry which is preliminary data.</text>
</comment>
<dbReference type="Proteomes" id="UP001153069">
    <property type="component" value="Unassembled WGS sequence"/>
</dbReference>
<dbReference type="EMBL" id="CAICTM010001323">
    <property type="protein sequence ID" value="CAB9522636.1"/>
    <property type="molecule type" value="Genomic_DNA"/>
</dbReference>
<evidence type="ECO:0000256" key="1">
    <source>
        <dbReference type="SAM" id="MobiDB-lite"/>
    </source>
</evidence>
<name>A0A9N8EJV0_9STRA</name>
<proteinExistence type="predicted"/>
<gene>
    <name evidence="2" type="ORF">SEMRO_1325_G262910.1</name>
</gene>
<evidence type="ECO:0000313" key="3">
    <source>
        <dbReference type="Proteomes" id="UP001153069"/>
    </source>
</evidence>
<organism evidence="2 3">
    <name type="scientific">Seminavis robusta</name>
    <dbReference type="NCBI Taxonomy" id="568900"/>
    <lineage>
        <taxon>Eukaryota</taxon>
        <taxon>Sar</taxon>
        <taxon>Stramenopiles</taxon>
        <taxon>Ochrophyta</taxon>
        <taxon>Bacillariophyta</taxon>
        <taxon>Bacillariophyceae</taxon>
        <taxon>Bacillariophycidae</taxon>
        <taxon>Naviculales</taxon>
        <taxon>Naviculaceae</taxon>
        <taxon>Seminavis</taxon>
    </lineage>
</organism>
<protein>
    <submittedName>
        <fullName evidence="2">Uncharacterized protein</fullName>
    </submittedName>
</protein>
<feature type="compositionally biased region" description="Low complexity" evidence="1">
    <location>
        <begin position="1"/>
        <end position="10"/>
    </location>
</feature>
<dbReference type="AlphaFoldDB" id="A0A9N8EJV0"/>
<feature type="region of interest" description="Disordered" evidence="1">
    <location>
        <begin position="1"/>
        <end position="53"/>
    </location>
</feature>
<evidence type="ECO:0000313" key="2">
    <source>
        <dbReference type="EMBL" id="CAB9522636.1"/>
    </source>
</evidence>
<keyword evidence="3" id="KW-1185">Reference proteome</keyword>